<reference evidence="3" key="1">
    <citation type="journal article" date="2019" name="Int. J. Syst. Evol. Microbiol.">
        <title>The Global Catalogue of Microorganisms (GCM) 10K type strain sequencing project: providing services to taxonomists for standard genome sequencing and annotation.</title>
        <authorList>
            <consortium name="The Broad Institute Genomics Platform"/>
            <consortium name="The Broad Institute Genome Sequencing Center for Infectious Disease"/>
            <person name="Wu L."/>
            <person name="Ma J."/>
        </authorList>
    </citation>
    <scope>NUCLEOTIDE SEQUENCE [LARGE SCALE GENOMIC DNA]</scope>
    <source>
        <strain evidence="3">IBRC-M 10813</strain>
    </source>
</reference>
<evidence type="ECO:0000313" key="3">
    <source>
        <dbReference type="Proteomes" id="UP001595843"/>
    </source>
</evidence>
<comment type="caution">
    <text evidence="2">The sequence shown here is derived from an EMBL/GenBank/DDBJ whole genome shotgun (WGS) entry which is preliminary data.</text>
</comment>
<gene>
    <name evidence="2" type="ORF">ACFOUO_00210</name>
</gene>
<sequence>MIWMVIERKKRQKVKGVAFNLDEPADMELLDWAESRGKFSTYVKRLIDLDRRLNGGGWVGSSPKDEGGEEAATLEEKTETDEWDLSADDIDDDMLI</sequence>
<accession>A0ABV8J8M5</accession>
<evidence type="ECO:0000256" key="1">
    <source>
        <dbReference type="SAM" id="MobiDB-lite"/>
    </source>
</evidence>
<feature type="region of interest" description="Disordered" evidence="1">
    <location>
        <begin position="58"/>
        <end position="83"/>
    </location>
</feature>
<dbReference type="EMBL" id="JBHSAP010000002">
    <property type="protein sequence ID" value="MFC4075246.1"/>
    <property type="molecule type" value="Genomic_DNA"/>
</dbReference>
<evidence type="ECO:0000313" key="2">
    <source>
        <dbReference type="EMBL" id="MFC4075246.1"/>
    </source>
</evidence>
<organism evidence="2 3">
    <name type="scientific">Salinithrix halophila</name>
    <dbReference type="NCBI Taxonomy" id="1485204"/>
    <lineage>
        <taxon>Bacteria</taxon>
        <taxon>Bacillati</taxon>
        <taxon>Bacillota</taxon>
        <taxon>Bacilli</taxon>
        <taxon>Bacillales</taxon>
        <taxon>Thermoactinomycetaceae</taxon>
        <taxon>Salinithrix</taxon>
    </lineage>
</organism>
<protein>
    <submittedName>
        <fullName evidence="2">Uncharacterized protein</fullName>
    </submittedName>
</protein>
<feature type="compositionally biased region" description="Acidic residues" evidence="1">
    <location>
        <begin position="67"/>
        <end position="83"/>
    </location>
</feature>
<name>A0ABV8J8M5_9BACL</name>
<dbReference type="Proteomes" id="UP001595843">
    <property type="component" value="Unassembled WGS sequence"/>
</dbReference>
<keyword evidence="3" id="KW-1185">Reference proteome</keyword>
<proteinExistence type="predicted"/>